<evidence type="ECO:0000313" key="15">
    <source>
        <dbReference type="Ensembl" id="ENSSHAP00000038770.1"/>
    </source>
</evidence>
<comment type="similarity">
    <text evidence="1">Belongs to the protein-tyrosine phosphatase family. Non-receptor class dual specificity subfamily.</text>
</comment>
<evidence type="ECO:0000256" key="7">
    <source>
        <dbReference type="ARBA" id="ARBA00047761"/>
    </source>
</evidence>
<keyword evidence="6" id="KW-0904">Protein phosphatase</keyword>
<dbReference type="Gene3D" id="3.90.190.10">
    <property type="entry name" value="Protein tyrosine phosphatase superfamily"/>
    <property type="match status" value="1"/>
</dbReference>
<evidence type="ECO:0000256" key="11">
    <source>
        <dbReference type="ARBA" id="ARBA00068854"/>
    </source>
</evidence>
<dbReference type="GO" id="GO:0005737">
    <property type="term" value="C:cytoplasm"/>
    <property type="evidence" value="ECO:0007669"/>
    <property type="project" value="TreeGrafter"/>
</dbReference>
<dbReference type="OrthoDB" id="285418at2759"/>
<comment type="subunit">
    <text evidence="2">Monomer.</text>
</comment>
<reference evidence="15" key="3">
    <citation type="submission" date="2025-09" db="UniProtKB">
        <authorList>
            <consortium name="Ensembl"/>
        </authorList>
    </citation>
    <scope>IDENTIFICATION</scope>
</reference>
<comment type="function">
    <text evidence="10">Has phosphatase activity with the synthetic substrate 6,8-difluoro-4-methylumbelliferyl phosphate (in vitro). Has almost no detectable activity with phosphotyrosine, even less activity with phosphothreonine and displays complete lack of activity with phosphoserine. The poor activity with phosphotyrosine may be due to steric hindrance by bulky amino acid sidechains that obstruct access to the active site.</text>
</comment>
<dbReference type="GO" id="GO:0004722">
    <property type="term" value="F:protein serine/threonine phosphatase activity"/>
    <property type="evidence" value="ECO:0007669"/>
    <property type="project" value="UniProtKB-EC"/>
</dbReference>
<dbReference type="PROSITE" id="PS50056">
    <property type="entry name" value="TYR_PHOSPHATASE_2"/>
    <property type="match status" value="1"/>
</dbReference>
<dbReference type="AlphaFoldDB" id="A0A7N4PI28"/>
<name>A0A7N4PI28_SARHA</name>
<evidence type="ECO:0000256" key="12">
    <source>
        <dbReference type="SAM" id="MobiDB-lite"/>
    </source>
</evidence>
<evidence type="ECO:0000256" key="4">
    <source>
        <dbReference type="ARBA" id="ARBA00013081"/>
    </source>
</evidence>
<feature type="region of interest" description="Disordered" evidence="12">
    <location>
        <begin position="167"/>
        <end position="209"/>
    </location>
</feature>
<dbReference type="Pfam" id="PF00782">
    <property type="entry name" value="DSPc"/>
    <property type="match status" value="1"/>
</dbReference>
<dbReference type="EC" id="3.1.3.16" evidence="4"/>
<dbReference type="GeneID" id="116423482"/>
<keyword evidence="5" id="KW-0378">Hydrolase</keyword>
<proteinExistence type="inferred from homology"/>
<dbReference type="FunCoup" id="A0A7N4PI28">
    <property type="interactions" value="37"/>
</dbReference>
<evidence type="ECO:0000256" key="5">
    <source>
        <dbReference type="ARBA" id="ARBA00022801"/>
    </source>
</evidence>
<dbReference type="Proteomes" id="UP000007648">
    <property type="component" value="Unassembled WGS sequence"/>
</dbReference>
<sequence length="209" mass="22253">MDAEAPAPAGGPAEATGSEAPGSGSRRQLARITPWLLLGPARVAADAELLARERVTFCVNVTRQQPCPRAPGVRTLRVPVFDDPAEDLLTHLEPCCAALEAAARAGGTCLVFCKNGRSRSAAVCTAYLMRHGGLSLERAFQVVKKARPVAEPNPGFWAQLRKYEEALRERTPGSEPRREAPSGAGARESGEPEAREKGSPRPPASGRRP</sequence>
<dbReference type="InterPro" id="IPR029021">
    <property type="entry name" value="Prot-tyrosine_phosphatase-like"/>
</dbReference>
<dbReference type="SMART" id="SM00195">
    <property type="entry name" value="DSPc"/>
    <property type="match status" value="1"/>
</dbReference>
<comment type="catalytic activity">
    <reaction evidence="9">
        <text>O-phospho-L-tyrosyl-[protein] + H2O = L-tyrosyl-[protein] + phosphate</text>
        <dbReference type="Rhea" id="RHEA:10684"/>
        <dbReference type="Rhea" id="RHEA-COMP:10136"/>
        <dbReference type="Rhea" id="RHEA-COMP:20101"/>
        <dbReference type="ChEBI" id="CHEBI:15377"/>
        <dbReference type="ChEBI" id="CHEBI:43474"/>
        <dbReference type="ChEBI" id="CHEBI:46858"/>
        <dbReference type="ChEBI" id="CHEBI:61978"/>
        <dbReference type="EC" id="3.1.3.48"/>
    </reaction>
</comment>
<dbReference type="GO" id="GO:0004725">
    <property type="term" value="F:protein tyrosine phosphatase activity"/>
    <property type="evidence" value="ECO:0007669"/>
    <property type="project" value="UniProtKB-EC"/>
</dbReference>
<evidence type="ECO:0000259" key="13">
    <source>
        <dbReference type="PROSITE" id="PS50054"/>
    </source>
</evidence>
<dbReference type="SUPFAM" id="SSF52799">
    <property type="entry name" value="(Phosphotyrosine protein) phosphatases II"/>
    <property type="match status" value="1"/>
</dbReference>
<evidence type="ECO:0000313" key="16">
    <source>
        <dbReference type="Proteomes" id="UP000007648"/>
    </source>
</evidence>
<dbReference type="InterPro" id="IPR052103">
    <property type="entry name" value="Dual_spec_Phospatases"/>
</dbReference>
<evidence type="ECO:0000256" key="1">
    <source>
        <dbReference type="ARBA" id="ARBA00008601"/>
    </source>
</evidence>
<gene>
    <name evidence="15" type="primary">DUSP28</name>
</gene>
<evidence type="ECO:0000256" key="10">
    <source>
        <dbReference type="ARBA" id="ARBA00053960"/>
    </source>
</evidence>
<dbReference type="GeneTree" id="ENSGT00940000161528"/>
<comment type="catalytic activity">
    <reaction evidence="7">
        <text>O-phospho-L-seryl-[protein] + H2O = L-seryl-[protein] + phosphate</text>
        <dbReference type="Rhea" id="RHEA:20629"/>
        <dbReference type="Rhea" id="RHEA-COMP:9863"/>
        <dbReference type="Rhea" id="RHEA-COMP:11604"/>
        <dbReference type="ChEBI" id="CHEBI:15377"/>
        <dbReference type="ChEBI" id="CHEBI:29999"/>
        <dbReference type="ChEBI" id="CHEBI:43474"/>
        <dbReference type="ChEBI" id="CHEBI:83421"/>
        <dbReference type="EC" id="3.1.3.16"/>
    </reaction>
</comment>
<dbReference type="InParanoid" id="A0A7N4PI28"/>
<feature type="domain" description="Tyrosine specific protein phosphatases" evidence="14">
    <location>
        <begin position="86"/>
        <end position="148"/>
    </location>
</feature>
<evidence type="ECO:0000256" key="8">
    <source>
        <dbReference type="ARBA" id="ARBA00048336"/>
    </source>
</evidence>
<dbReference type="EC" id="3.1.3.48" evidence="3"/>
<dbReference type="KEGG" id="shr:116423482"/>
<evidence type="ECO:0000259" key="14">
    <source>
        <dbReference type="PROSITE" id="PS50056"/>
    </source>
</evidence>
<dbReference type="CTD" id="285193"/>
<protein>
    <recommendedName>
        <fullName evidence="11">Dual specificity phosphatase 28</fullName>
        <ecNumber evidence="4">3.1.3.16</ecNumber>
        <ecNumber evidence="3">3.1.3.48</ecNumber>
    </recommendedName>
</protein>
<organism evidence="15 16">
    <name type="scientific">Sarcophilus harrisii</name>
    <name type="common">Tasmanian devil</name>
    <name type="synonym">Sarcophilus laniarius</name>
    <dbReference type="NCBI Taxonomy" id="9305"/>
    <lineage>
        <taxon>Eukaryota</taxon>
        <taxon>Metazoa</taxon>
        <taxon>Chordata</taxon>
        <taxon>Craniata</taxon>
        <taxon>Vertebrata</taxon>
        <taxon>Euteleostomi</taxon>
        <taxon>Mammalia</taxon>
        <taxon>Metatheria</taxon>
        <taxon>Dasyuromorphia</taxon>
        <taxon>Dasyuridae</taxon>
        <taxon>Sarcophilus</taxon>
    </lineage>
</organism>
<dbReference type="FunFam" id="3.90.190.10:FF:000107">
    <property type="entry name" value="Dual specificity phosphatase 28"/>
    <property type="match status" value="1"/>
</dbReference>
<feature type="compositionally biased region" description="Basic and acidic residues" evidence="12">
    <location>
        <begin position="188"/>
        <end position="199"/>
    </location>
</feature>
<feature type="region of interest" description="Disordered" evidence="12">
    <location>
        <begin position="1"/>
        <end position="26"/>
    </location>
</feature>
<dbReference type="PANTHER" id="PTHR45961">
    <property type="entry name" value="IP21249P"/>
    <property type="match status" value="1"/>
</dbReference>
<evidence type="ECO:0000256" key="2">
    <source>
        <dbReference type="ARBA" id="ARBA00011245"/>
    </source>
</evidence>
<reference evidence="15 16" key="1">
    <citation type="journal article" date="2011" name="Proc. Natl. Acad. Sci. U.S.A.">
        <title>Genetic diversity and population structure of the endangered marsupial Sarcophilus harrisii (Tasmanian devil).</title>
        <authorList>
            <person name="Miller W."/>
            <person name="Hayes V.M."/>
            <person name="Ratan A."/>
            <person name="Petersen D.C."/>
            <person name="Wittekindt N.E."/>
            <person name="Miller J."/>
            <person name="Walenz B."/>
            <person name="Knight J."/>
            <person name="Qi J."/>
            <person name="Zhao F."/>
            <person name="Wang Q."/>
            <person name="Bedoya-Reina O.C."/>
            <person name="Katiyar N."/>
            <person name="Tomsho L.P."/>
            <person name="Kasson L.M."/>
            <person name="Hardie R.A."/>
            <person name="Woodbridge P."/>
            <person name="Tindall E.A."/>
            <person name="Bertelsen M.F."/>
            <person name="Dixon D."/>
            <person name="Pyecroft S."/>
            <person name="Helgen K.M."/>
            <person name="Lesk A.M."/>
            <person name="Pringle T.H."/>
            <person name="Patterson N."/>
            <person name="Zhang Y."/>
            <person name="Kreiss A."/>
            <person name="Woods G.M."/>
            <person name="Jones M.E."/>
            <person name="Schuster S.C."/>
        </authorList>
    </citation>
    <scope>NUCLEOTIDE SEQUENCE [LARGE SCALE GENOMIC DNA]</scope>
</reference>
<comment type="catalytic activity">
    <reaction evidence="8">
        <text>O-phospho-L-threonyl-[protein] + H2O = L-threonyl-[protein] + phosphate</text>
        <dbReference type="Rhea" id="RHEA:47004"/>
        <dbReference type="Rhea" id="RHEA-COMP:11060"/>
        <dbReference type="Rhea" id="RHEA-COMP:11605"/>
        <dbReference type="ChEBI" id="CHEBI:15377"/>
        <dbReference type="ChEBI" id="CHEBI:30013"/>
        <dbReference type="ChEBI" id="CHEBI:43474"/>
        <dbReference type="ChEBI" id="CHEBI:61977"/>
        <dbReference type="EC" id="3.1.3.16"/>
    </reaction>
</comment>
<dbReference type="Ensembl" id="ENSSHAT00000043748.1">
    <property type="protein sequence ID" value="ENSSHAP00000038770.1"/>
    <property type="gene ID" value="ENSSHAG00000028468.1"/>
</dbReference>
<reference evidence="15" key="2">
    <citation type="submission" date="2025-08" db="UniProtKB">
        <authorList>
            <consortium name="Ensembl"/>
        </authorList>
    </citation>
    <scope>IDENTIFICATION</scope>
</reference>
<evidence type="ECO:0000256" key="6">
    <source>
        <dbReference type="ARBA" id="ARBA00022912"/>
    </source>
</evidence>
<feature type="compositionally biased region" description="Low complexity" evidence="12">
    <location>
        <begin position="1"/>
        <end position="22"/>
    </location>
</feature>
<dbReference type="InterPro" id="IPR020422">
    <property type="entry name" value="TYR_PHOSPHATASE_DUAL_dom"/>
</dbReference>
<evidence type="ECO:0000256" key="3">
    <source>
        <dbReference type="ARBA" id="ARBA00013064"/>
    </source>
</evidence>
<dbReference type="PROSITE" id="PS50054">
    <property type="entry name" value="TYR_PHOSPHATASE_DUAL"/>
    <property type="match status" value="1"/>
</dbReference>
<feature type="domain" description="Tyrosine-protein phosphatase" evidence="13">
    <location>
        <begin position="28"/>
        <end position="169"/>
    </location>
</feature>
<feature type="compositionally biased region" description="Basic and acidic residues" evidence="12">
    <location>
        <begin position="167"/>
        <end position="180"/>
    </location>
</feature>
<dbReference type="InterPro" id="IPR000387">
    <property type="entry name" value="Tyr_Pase_dom"/>
</dbReference>
<keyword evidence="16" id="KW-1185">Reference proteome</keyword>
<dbReference type="PANTHER" id="PTHR45961:SF7">
    <property type="entry name" value="DUAL SPECIFICITY PHOSPHATASE 28"/>
    <property type="match status" value="1"/>
</dbReference>
<dbReference type="RefSeq" id="XP_031823872.1">
    <property type="nucleotide sequence ID" value="XM_031968012.1"/>
</dbReference>
<dbReference type="InterPro" id="IPR000340">
    <property type="entry name" value="Dual-sp_phosphatase_cat-dom"/>
</dbReference>
<evidence type="ECO:0000256" key="9">
    <source>
        <dbReference type="ARBA" id="ARBA00051722"/>
    </source>
</evidence>
<accession>A0A7N4PI28</accession>